<dbReference type="GO" id="GO:0016706">
    <property type="term" value="F:2-oxoglutarate-dependent dioxygenase activity"/>
    <property type="evidence" value="ECO:0007669"/>
    <property type="project" value="UniProtKB-UniRule"/>
</dbReference>
<keyword evidence="4 7" id="KW-0223">Dioxygenase</keyword>
<dbReference type="InterPro" id="IPR005123">
    <property type="entry name" value="Oxoglu/Fe-dep_dioxygenase_dom"/>
</dbReference>
<feature type="binding site" evidence="7">
    <location>
        <position position="162"/>
    </location>
    <ligand>
        <name>2-oxoglutarate</name>
        <dbReference type="ChEBI" id="CHEBI:16810"/>
    </ligand>
</feature>
<feature type="binding site" evidence="7">
    <location>
        <position position="97"/>
    </location>
    <ligand>
        <name>Fe cation</name>
        <dbReference type="ChEBI" id="CHEBI:24875"/>
    </ligand>
</feature>
<evidence type="ECO:0000256" key="4">
    <source>
        <dbReference type="ARBA" id="ARBA00022964"/>
    </source>
</evidence>
<dbReference type="AlphaFoldDB" id="A0A1G8L124"/>
<dbReference type="SMART" id="SM00702">
    <property type="entry name" value="P4Hc"/>
    <property type="match status" value="1"/>
</dbReference>
<comment type="cofactor">
    <cofactor evidence="7">
        <name>Fe(2+)</name>
        <dbReference type="ChEBI" id="CHEBI:29033"/>
    </cofactor>
    <text evidence="7">Binds 1 Fe(2+) ion per subunit.</text>
</comment>
<keyword evidence="3 7" id="KW-0847">Vitamin C</keyword>
<evidence type="ECO:0000259" key="8">
    <source>
        <dbReference type="PROSITE" id="PS51471"/>
    </source>
</evidence>
<dbReference type="GO" id="GO:0006974">
    <property type="term" value="P:DNA damage response"/>
    <property type="evidence" value="ECO:0007669"/>
    <property type="project" value="TreeGrafter"/>
</dbReference>
<proteinExistence type="inferred from homology"/>
<evidence type="ECO:0000313" key="9">
    <source>
        <dbReference type="EMBL" id="SDI48830.1"/>
    </source>
</evidence>
<feature type="binding site" evidence="7">
    <location>
        <position position="95"/>
    </location>
    <ligand>
        <name>Fe cation</name>
        <dbReference type="ChEBI" id="CHEBI:24875"/>
    </ligand>
</feature>
<evidence type="ECO:0000256" key="7">
    <source>
        <dbReference type="HAMAP-Rule" id="MF_00657"/>
    </source>
</evidence>
<dbReference type="HAMAP" id="MF_00657">
    <property type="entry name" value="Hydroxyl_YbiX"/>
    <property type="match status" value="1"/>
</dbReference>
<dbReference type="Pfam" id="PF13640">
    <property type="entry name" value="2OG-FeII_Oxy_3"/>
    <property type="match status" value="1"/>
</dbReference>
<keyword evidence="6 7" id="KW-0408">Iron</keyword>
<dbReference type="InterPro" id="IPR023550">
    <property type="entry name" value="PKHD_hydroxylase"/>
</dbReference>
<feature type="binding site" evidence="7">
    <location>
        <position position="152"/>
    </location>
    <ligand>
        <name>Fe cation</name>
        <dbReference type="ChEBI" id="CHEBI:24875"/>
    </ligand>
</feature>
<dbReference type="STRING" id="490829.SAMN05421850_103110"/>
<organism evidence="9 10">
    <name type="scientific">Lutimaribacter saemankumensis</name>
    <dbReference type="NCBI Taxonomy" id="490829"/>
    <lineage>
        <taxon>Bacteria</taxon>
        <taxon>Pseudomonadati</taxon>
        <taxon>Pseudomonadota</taxon>
        <taxon>Alphaproteobacteria</taxon>
        <taxon>Rhodobacterales</taxon>
        <taxon>Roseobacteraceae</taxon>
        <taxon>Lutimaribacter</taxon>
    </lineage>
</organism>
<dbReference type="GO" id="GO:0031418">
    <property type="term" value="F:L-ascorbic acid binding"/>
    <property type="evidence" value="ECO:0007669"/>
    <property type="project" value="UniProtKB-KW"/>
</dbReference>
<protein>
    <submittedName>
        <fullName evidence="9">PKHD-type hydroxylase</fullName>
    </submittedName>
</protein>
<name>A0A1G8L124_9RHOB</name>
<dbReference type="Proteomes" id="UP000199340">
    <property type="component" value="Unassembled WGS sequence"/>
</dbReference>
<accession>A0A1G8L124</accession>
<dbReference type="RefSeq" id="WP_090028068.1">
    <property type="nucleotide sequence ID" value="NZ_FNEB01000003.1"/>
</dbReference>
<dbReference type="PROSITE" id="PS51471">
    <property type="entry name" value="FE2OG_OXY"/>
    <property type="match status" value="1"/>
</dbReference>
<evidence type="ECO:0000256" key="5">
    <source>
        <dbReference type="ARBA" id="ARBA00023002"/>
    </source>
</evidence>
<reference evidence="9 10" key="1">
    <citation type="submission" date="2016-10" db="EMBL/GenBank/DDBJ databases">
        <authorList>
            <person name="de Groot N.N."/>
        </authorList>
    </citation>
    <scope>NUCLEOTIDE SEQUENCE [LARGE SCALE GENOMIC DNA]</scope>
    <source>
        <strain evidence="9 10">DSM 28010</strain>
    </source>
</reference>
<dbReference type="EMBL" id="FNEB01000003">
    <property type="protein sequence ID" value="SDI48830.1"/>
    <property type="molecule type" value="Genomic_DNA"/>
</dbReference>
<dbReference type="Gene3D" id="4.10.860.20">
    <property type="entry name" value="Rabenosyn, Rab binding domain"/>
    <property type="match status" value="1"/>
</dbReference>
<dbReference type="Gene3D" id="2.60.120.620">
    <property type="entry name" value="q2cbj1_9rhob like domain"/>
    <property type="match status" value="1"/>
</dbReference>
<dbReference type="PANTHER" id="PTHR41536">
    <property type="entry name" value="PKHD-TYPE HYDROXYLASE YBIX"/>
    <property type="match status" value="1"/>
</dbReference>
<dbReference type="PANTHER" id="PTHR41536:SF1">
    <property type="entry name" value="PKHD-TYPE HYDROXYLASE YBIX"/>
    <property type="match status" value="1"/>
</dbReference>
<gene>
    <name evidence="9" type="ORF">SAMN05421850_103110</name>
</gene>
<evidence type="ECO:0000256" key="3">
    <source>
        <dbReference type="ARBA" id="ARBA00022896"/>
    </source>
</evidence>
<dbReference type="OrthoDB" id="9812472at2"/>
<keyword evidence="5 7" id="KW-0560">Oxidoreductase</keyword>
<keyword evidence="10" id="KW-1185">Reference proteome</keyword>
<evidence type="ECO:0000256" key="6">
    <source>
        <dbReference type="ARBA" id="ARBA00023004"/>
    </source>
</evidence>
<dbReference type="InterPro" id="IPR044862">
    <property type="entry name" value="Pro_4_hyd_alph_FE2OG_OXY"/>
</dbReference>
<keyword evidence="2 7" id="KW-0479">Metal-binding</keyword>
<dbReference type="NCBIfam" id="NF003974">
    <property type="entry name" value="PRK05467.1-3"/>
    <property type="match status" value="1"/>
</dbReference>
<evidence type="ECO:0000313" key="10">
    <source>
        <dbReference type="Proteomes" id="UP000199340"/>
    </source>
</evidence>
<feature type="domain" description="Fe2OG dioxygenase" evidence="8">
    <location>
        <begin position="77"/>
        <end position="171"/>
    </location>
</feature>
<comment type="cofactor">
    <cofactor evidence="1 7">
        <name>L-ascorbate</name>
        <dbReference type="ChEBI" id="CHEBI:38290"/>
    </cofactor>
</comment>
<dbReference type="GO" id="GO:0006879">
    <property type="term" value="P:intracellular iron ion homeostasis"/>
    <property type="evidence" value="ECO:0007669"/>
    <property type="project" value="TreeGrafter"/>
</dbReference>
<dbReference type="GO" id="GO:0005506">
    <property type="term" value="F:iron ion binding"/>
    <property type="evidence" value="ECO:0007669"/>
    <property type="project" value="UniProtKB-UniRule"/>
</dbReference>
<sequence>MTIVLSDILPAGQAQALYQAACALPFEDGSKTAGRIAAAVKDNAQAADSGETGAVLETVRKALLAHPVFAAMAYPKQFARMIVSRTEGGGQYGDHVDNALIGGARADLSFTLFLTPPNTYAGGELVIADRVEDRAFKLDQGEAVLYPSDSLHRVAPVTDGARIVVVGWVTSRIRDPRQREILFDLWQAVNAAEAAGDRAQLNLLSRSRSNLLRMWAD</sequence>
<evidence type="ECO:0000256" key="1">
    <source>
        <dbReference type="ARBA" id="ARBA00001961"/>
    </source>
</evidence>
<evidence type="ECO:0000256" key="2">
    <source>
        <dbReference type="ARBA" id="ARBA00022723"/>
    </source>
</evidence>
<dbReference type="InterPro" id="IPR006620">
    <property type="entry name" value="Pro_4_hyd_alph"/>
</dbReference>